<keyword evidence="12" id="KW-1185">Reference proteome</keyword>
<feature type="transmembrane region" description="Helical" evidence="8">
    <location>
        <begin position="712"/>
        <end position="734"/>
    </location>
</feature>
<organism evidence="11 12">
    <name type="scientific">Mortierella isabellina</name>
    <name type="common">Filamentous fungus</name>
    <name type="synonym">Umbelopsis isabellina</name>
    <dbReference type="NCBI Taxonomy" id="91625"/>
    <lineage>
        <taxon>Eukaryota</taxon>
        <taxon>Fungi</taxon>
        <taxon>Fungi incertae sedis</taxon>
        <taxon>Mucoromycota</taxon>
        <taxon>Mucoromycotina</taxon>
        <taxon>Umbelopsidomycetes</taxon>
        <taxon>Umbelopsidales</taxon>
        <taxon>Umbelopsidaceae</taxon>
        <taxon>Umbelopsis</taxon>
    </lineage>
</organism>
<evidence type="ECO:0000256" key="5">
    <source>
        <dbReference type="ARBA" id="ARBA00022989"/>
    </source>
</evidence>
<feature type="compositionally biased region" description="Polar residues" evidence="7">
    <location>
        <begin position="320"/>
        <end position="338"/>
    </location>
</feature>
<feature type="transmembrane region" description="Helical" evidence="8">
    <location>
        <begin position="75"/>
        <end position="96"/>
    </location>
</feature>
<dbReference type="InterPro" id="IPR004837">
    <property type="entry name" value="NaCa_Exmemb"/>
</dbReference>
<keyword evidence="3" id="KW-0813">Transport</keyword>
<dbReference type="EMBL" id="JAEPQZ010000005">
    <property type="protein sequence ID" value="KAG2180898.1"/>
    <property type="molecule type" value="Genomic_DNA"/>
</dbReference>
<evidence type="ECO:0000256" key="3">
    <source>
        <dbReference type="ARBA" id="ARBA00022448"/>
    </source>
</evidence>
<evidence type="ECO:0000313" key="12">
    <source>
        <dbReference type="Proteomes" id="UP000654370"/>
    </source>
</evidence>
<comment type="subcellular location">
    <subcellularLocation>
        <location evidence="1">Membrane</location>
        <topology evidence="1">Multi-pass membrane protein</topology>
    </subcellularLocation>
</comment>
<dbReference type="PANTHER" id="PTHR12266:SF0">
    <property type="entry name" value="MITOCHONDRIAL SODIUM_CALCIUM EXCHANGER PROTEIN"/>
    <property type="match status" value="1"/>
</dbReference>
<accession>A0A8H7PW25</accession>
<feature type="signal peptide" evidence="9">
    <location>
        <begin position="1"/>
        <end position="21"/>
    </location>
</feature>
<dbReference type="AlphaFoldDB" id="A0A8H7PW25"/>
<sequence>MMCAKFAFLAYLFAAIGVVASDFFSPNLQTIASLLHLSESLAGVTFLAFGNASPDLFTTFSALNSGSGSLAVGELVGAAFFIVTVVAGGMAIIHPFRAKKVVFLRDVTFFTGAVAIVGWISYDQKIHLYEAIGLILYYLLYVISVVGTTWWKNRRRVKVVIEREPIEEAISSSTPPTERTPLIRKLSSIAEACSKAPRVVIIEPRDEEFDDDEEMRDHPGHLGHIMRPVSPQMMRRISLRIDTENLPISDGLHAPTVTTATRAYRPPLTPRVGIRPSIFGAIEFRNALQAAQHANEQQLKLNFDDSRHRREQSMPANMFAQQRSATSPSDLESQTFSQKRVIKRKRPSDVADMVIASKKSFKPTLSPTSSDSNGAATDYFQRRQSESEELPPWMQGDSQYTMVNTENNSPLMGIPPDMDIPPKVDMPPNYTLPLPVILGQDKLLRTSPPHSPSLSPKSPDTTSRASSPRPSTFVSSRSPTPTSPSIRSVISEIENHPVKSSTSNIKTTWIVKQFQSKWLSFAKTHRQLYVIMQEVSTTLFPTLQNWDVKSISNIGSSILAVPIVFLLRITLPVIEDDSVRVDDMMVPINPDDNESSETSVISESSNLERRDSHDGFEPTAIEEKLDAIWSRWLLIVQAICAPTFIAVLLRVNDMILWDKVFGSLIFGICLAITLLMSTTSNKCPKWYKILSFAGFIVSLSWISFIANEVVGLLQVIGLILDISGAILGLTIFAMGNSLGDLVANMSMAKMGLPNMAITACYAGPLLNLVLGLGISATYNVWVTGESYSLEVGPTIIVSSVGLMMVLLSAIIITYFNRYKIEGWIGWTWISFYVLITVINIILEIKKV</sequence>
<dbReference type="Proteomes" id="UP000654370">
    <property type="component" value="Unassembled WGS sequence"/>
</dbReference>
<gene>
    <name evidence="11" type="ORF">INT43_008478</name>
</gene>
<feature type="transmembrane region" description="Helical" evidence="8">
    <location>
        <begin position="687"/>
        <end position="706"/>
    </location>
</feature>
<feature type="compositionally biased region" description="Low complexity" evidence="7">
    <location>
        <begin position="596"/>
        <end position="605"/>
    </location>
</feature>
<evidence type="ECO:0000256" key="6">
    <source>
        <dbReference type="ARBA" id="ARBA00023136"/>
    </source>
</evidence>
<proteinExistence type="inferred from homology"/>
<evidence type="ECO:0000256" key="8">
    <source>
        <dbReference type="SAM" id="Phobius"/>
    </source>
</evidence>
<feature type="compositionally biased region" description="Polar residues" evidence="7">
    <location>
        <begin position="363"/>
        <end position="375"/>
    </location>
</feature>
<comment type="similarity">
    <text evidence="2">Belongs to the Ca(2+):cation antiporter (CaCA) (TC 2.A.19) family.</text>
</comment>
<feature type="region of interest" description="Disordered" evidence="7">
    <location>
        <begin position="443"/>
        <end position="485"/>
    </location>
</feature>
<feature type="region of interest" description="Disordered" evidence="7">
    <location>
        <begin position="587"/>
        <end position="613"/>
    </location>
</feature>
<dbReference type="GO" id="GO:0006874">
    <property type="term" value="P:intracellular calcium ion homeostasis"/>
    <property type="evidence" value="ECO:0007669"/>
    <property type="project" value="TreeGrafter"/>
</dbReference>
<feature type="transmembrane region" description="Helical" evidence="8">
    <location>
        <begin position="795"/>
        <end position="816"/>
    </location>
</feature>
<keyword evidence="6 8" id="KW-0472">Membrane</keyword>
<feature type="transmembrane region" description="Helical" evidence="8">
    <location>
        <begin position="632"/>
        <end position="649"/>
    </location>
</feature>
<evidence type="ECO:0000256" key="4">
    <source>
        <dbReference type="ARBA" id="ARBA00022692"/>
    </source>
</evidence>
<dbReference type="GO" id="GO:0008324">
    <property type="term" value="F:monoatomic cation transmembrane transporter activity"/>
    <property type="evidence" value="ECO:0007669"/>
    <property type="project" value="TreeGrafter"/>
</dbReference>
<evidence type="ECO:0000256" key="9">
    <source>
        <dbReference type="SAM" id="SignalP"/>
    </source>
</evidence>
<dbReference type="OrthoDB" id="407410at2759"/>
<dbReference type="Gene3D" id="1.20.1420.30">
    <property type="entry name" value="NCX, central ion-binding region"/>
    <property type="match status" value="2"/>
</dbReference>
<dbReference type="InterPro" id="IPR044880">
    <property type="entry name" value="NCX_ion-bd_dom_sf"/>
</dbReference>
<dbReference type="GO" id="GO:0016020">
    <property type="term" value="C:membrane"/>
    <property type="evidence" value="ECO:0007669"/>
    <property type="project" value="UniProtKB-SubCell"/>
</dbReference>
<keyword evidence="5 8" id="KW-1133">Transmembrane helix</keyword>
<evidence type="ECO:0000256" key="2">
    <source>
        <dbReference type="ARBA" id="ARBA00008170"/>
    </source>
</evidence>
<feature type="transmembrane region" description="Helical" evidence="8">
    <location>
        <begin position="755"/>
        <end position="775"/>
    </location>
</feature>
<comment type="caution">
    <text evidence="11">The sequence shown here is derived from an EMBL/GenBank/DDBJ whole genome shotgun (WGS) entry which is preliminary data.</text>
</comment>
<protein>
    <recommendedName>
        <fullName evidence="10">Sodium/calcium exchanger membrane region domain-containing protein</fullName>
    </recommendedName>
</protein>
<reference evidence="11" key="1">
    <citation type="submission" date="2020-12" db="EMBL/GenBank/DDBJ databases">
        <title>Metabolic potential, ecology and presence of endohyphal bacteria is reflected in genomic diversity of Mucoromycotina.</title>
        <authorList>
            <person name="Muszewska A."/>
            <person name="Okrasinska A."/>
            <person name="Steczkiewicz K."/>
            <person name="Drgas O."/>
            <person name="Orlowska M."/>
            <person name="Perlinska-Lenart U."/>
            <person name="Aleksandrzak-Piekarczyk T."/>
            <person name="Szatraj K."/>
            <person name="Zielenkiewicz U."/>
            <person name="Pilsyk S."/>
            <person name="Malc E."/>
            <person name="Mieczkowski P."/>
            <person name="Kruszewska J.S."/>
            <person name="Biernat P."/>
            <person name="Pawlowska J."/>
        </authorList>
    </citation>
    <scope>NUCLEOTIDE SEQUENCE</scope>
    <source>
        <strain evidence="11">WA0000067209</strain>
    </source>
</reference>
<evidence type="ECO:0000256" key="7">
    <source>
        <dbReference type="SAM" id="MobiDB-lite"/>
    </source>
</evidence>
<name>A0A8H7PW25_MORIS</name>
<feature type="domain" description="Sodium/calcium exchanger membrane region" evidence="10">
    <location>
        <begin position="691"/>
        <end position="840"/>
    </location>
</feature>
<dbReference type="InterPro" id="IPR051359">
    <property type="entry name" value="CaCA_antiporter"/>
</dbReference>
<feature type="transmembrane region" description="Helical" evidence="8">
    <location>
        <begin position="655"/>
        <end position="675"/>
    </location>
</feature>
<evidence type="ECO:0000313" key="11">
    <source>
        <dbReference type="EMBL" id="KAG2180898.1"/>
    </source>
</evidence>
<dbReference type="PANTHER" id="PTHR12266">
    <property type="entry name" value="NA+/CA2+ K+ INDEPENDENT EXCHANGER"/>
    <property type="match status" value="1"/>
</dbReference>
<feature type="chain" id="PRO_5034305217" description="Sodium/calcium exchanger membrane region domain-containing protein" evidence="9">
    <location>
        <begin position="22"/>
        <end position="847"/>
    </location>
</feature>
<evidence type="ECO:0000256" key="1">
    <source>
        <dbReference type="ARBA" id="ARBA00004141"/>
    </source>
</evidence>
<feature type="transmembrane region" description="Helical" evidence="8">
    <location>
        <begin position="103"/>
        <end position="122"/>
    </location>
</feature>
<feature type="compositionally biased region" description="Low complexity" evidence="7">
    <location>
        <begin position="452"/>
        <end position="485"/>
    </location>
</feature>
<keyword evidence="9" id="KW-0732">Signal</keyword>
<feature type="region of interest" description="Disordered" evidence="7">
    <location>
        <begin position="320"/>
        <end position="344"/>
    </location>
</feature>
<feature type="region of interest" description="Disordered" evidence="7">
    <location>
        <begin position="361"/>
        <end position="400"/>
    </location>
</feature>
<feature type="transmembrane region" description="Helical" evidence="8">
    <location>
        <begin position="823"/>
        <end position="842"/>
    </location>
</feature>
<feature type="domain" description="Sodium/calcium exchanger membrane region" evidence="10">
    <location>
        <begin position="8"/>
        <end position="144"/>
    </location>
</feature>
<evidence type="ECO:0000259" key="10">
    <source>
        <dbReference type="Pfam" id="PF01699"/>
    </source>
</evidence>
<dbReference type="Pfam" id="PF01699">
    <property type="entry name" value="Na_Ca_ex"/>
    <property type="match status" value="2"/>
</dbReference>
<feature type="transmembrane region" description="Helical" evidence="8">
    <location>
        <begin position="128"/>
        <end position="151"/>
    </location>
</feature>
<keyword evidence="4 8" id="KW-0812">Transmembrane</keyword>